<dbReference type="AlphaFoldDB" id="E0STU9"/>
<dbReference type="Proteomes" id="UP000001304">
    <property type="component" value="Chromosome"/>
</dbReference>
<feature type="transmembrane region" description="Helical" evidence="1">
    <location>
        <begin position="273"/>
        <end position="298"/>
    </location>
</feature>
<dbReference type="Gene3D" id="2.20.28.30">
    <property type="entry name" value="RNA polymerase ii, chain L"/>
    <property type="match status" value="1"/>
</dbReference>
<organism evidence="2 3">
    <name type="scientific">Ignisphaera aggregans (strain DSM 17230 / JCM 13409 / AQ1.S1)</name>
    <dbReference type="NCBI Taxonomy" id="583356"/>
    <lineage>
        <taxon>Archaea</taxon>
        <taxon>Thermoproteota</taxon>
        <taxon>Thermoprotei</taxon>
        <taxon>Desulfurococcales</taxon>
        <taxon>Desulfurococcaceae</taxon>
        <taxon>Ignisphaera</taxon>
    </lineage>
</organism>
<evidence type="ECO:0000313" key="2">
    <source>
        <dbReference type="EMBL" id="ADM27715.1"/>
    </source>
</evidence>
<feature type="transmembrane region" description="Helical" evidence="1">
    <location>
        <begin position="304"/>
        <end position="323"/>
    </location>
</feature>
<keyword evidence="3" id="KW-1185">Reference proteome</keyword>
<sequence>MSSNGFRCSNCGAPLEISPETIVAICSYCGYPNWIRGDLKSDIYIVKSVDEDEAIKVAKRYIGLSSIDRPLVLFIPFYIAEASADADYEALTRVTVQRCTTDSKGRTHCTSRSIRIHVDGVLNGYYNRYPIVARKGVRGKTIETLSKYILSSGIKTVKLSEANIDRSKSRSILMIDLSHDDTRDLVLDKHLDSLRKTVEDRIKSEARARALIHGTPISVNILWKRITPRNIKIDISPPILVPLYIFTDVGNRYKAVLTGWDLKPLIIEKPVSLIYRALWLSLGVLTAGGIGGLVGLIIPFATTPIPLAIAILLIVFGGIVSWYSAKKALRPVRVVVKV</sequence>
<keyword evidence="1" id="KW-0472">Membrane</keyword>
<proteinExistence type="predicted"/>
<dbReference type="HOGENOM" id="CLU_070502_0_0_2"/>
<dbReference type="STRING" id="583356.Igag_0898"/>
<dbReference type="KEGG" id="iag:Igag_0898"/>
<protein>
    <submittedName>
        <fullName evidence="2">Uncharacterized protein</fullName>
    </submittedName>
</protein>
<dbReference type="EMBL" id="CP002098">
    <property type="protein sequence ID" value="ADM27715.1"/>
    <property type="molecule type" value="Genomic_DNA"/>
</dbReference>
<dbReference type="BioCyc" id="IAGG583356:GHAH-882-MONOMER"/>
<keyword evidence="1" id="KW-1133">Transmembrane helix</keyword>
<accession>E0STU9</accession>
<name>E0STU9_IGNAA</name>
<evidence type="ECO:0000256" key="1">
    <source>
        <dbReference type="SAM" id="Phobius"/>
    </source>
</evidence>
<evidence type="ECO:0000313" key="3">
    <source>
        <dbReference type="Proteomes" id="UP000001304"/>
    </source>
</evidence>
<gene>
    <name evidence="2" type="ordered locus">Igag_0898</name>
</gene>
<keyword evidence="1" id="KW-0812">Transmembrane</keyword>
<reference evidence="2 3" key="1">
    <citation type="journal article" date="2010" name="Stand. Genomic Sci.">
        <title>Complete genome sequence of Ignisphaera aggregans type strain (AQ1.S1).</title>
        <authorList>
            <person name="Goker M."/>
            <person name="Held B."/>
            <person name="Lapidus A."/>
            <person name="Nolan M."/>
            <person name="Spring S."/>
            <person name="Yasawong M."/>
            <person name="Lucas S."/>
            <person name="Glavina Del Rio T."/>
            <person name="Tice H."/>
            <person name="Cheng J.F."/>
            <person name="Goodwin L."/>
            <person name="Tapia R."/>
            <person name="Pitluck S."/>
            <person name="Liolios K."/>
            <person name="Ivanova N."/>
            <person name="Mavromatis K."/>
            <person name="Mikhailova N."/>
            <person name="Pati A."/>
            <person name="Chen A."/>
            <person name="Palaniappan K."/>
            <person name="Brambilla E."/>
            <person name="Land M."/>
            <person name="Hauser L."/>
            <person name="Chang Y.J."/>
            <person name="Jeffries C.D."/>
            <person name="Brettin T."/>
            <person name="Detter J.C."/>
            <person name="Han C."/>
            <person name="Rohde M."/>
            <person name="Sikorski J."/>
            <person name="Woyke T."/>
            <person name="Bristow J."/>
            <person name="Eisen J.A."/>
            <person name="Markowitz V."/>
            <person name="Hugenholtz P."/>
            <person name="Kyrpides N.C."/>
            <person name="Klenk H.P."/>
        </authorList>
    </citation>
    <scope>NUCLEOTIDE SEQUENCE [LARGE SCALE GENOMIC DNA]</scope>
    <source>
        <strain evidence="3">DSM 17230 / JCM 13409 / AQ1.S1</strain>
    </source>
</reference>